<sequence length="77" mass="8603">MSEEGKENTEAPMTLQDKLKSAALPTRAYLDETVVPLLLQGLMQLVQVRPENPIEYLASYLLQHNPNKAAAPEPEQE</sequence>
<dbReference type="Proteomes" id="UP000265618">
    <property type="component" value="Unassembled WGS sequence"/>
</dbReference>
<dbReference type="OrthoDB" id="417678at2759"/>
<dbReference type="PANTHER" id="PTHR23356:SF16">
    <property type="entry name" value="DPY30 DOMAIN CONTAINING 2"/>
    <property type="match status" value="1"/>
</dbReference>
<name>A0A9K3D370_9EUKA</name>
<gene>
    <name evidence="8" type="ORF">KIPB_008929</name>
</gene>
<dbReference type="AlphaFoldDB" id="A0A9K3D370"/>
<evidence type="ECO:0000313" key="9">
    <source>
        <dbReference type="Proteomes" id="UP000265618"/>
    </source>
</evidence>
<evidence type="ECO:0000256" key="5">
    <source>
        <dbReference type="ARBA" id="ARBA00023163"/>
    </source>
</evidence>
<protein>
    <recommendedName>
        <fullName evidence="7">Protein dpy-30 homolog</fullName>
    </recommendedName>
</protein>
<reference evidence="8 9" key="1">
    <citation type="journal article" date="2018" name="PLoS ONE">
        <title>The draft genome of Kipferlia bialata reveals reductive genome evolution in fornicate parasites.</title>
        <authorList>
            <person name="Tanifuji G."/>
            <person name="Takabayashi S."/>
            <person name="Kume K."/>
            <person name="Takagi M."/>
            <person name="Nakayama T."/>
            <person name="Kamikawa R."/>
            <person name="Inagaki Y."/>
            <person name="Hashimoto T."/>
        </authorList>
    </citation>
    <scope>NUCLEOTIDE SEQUENCE [LARGE SCALE GENOMIC DNA]</scope>
    <source>
        <strain evidence="8">NY0173</strain>
    </source>
</reference>
<dbReference type="InterPro" id="IPR049629">
    <property type="entry name" value="DPY30_SDC1_DD"/>
</dbReference>
<accession>A0A9K3D370</accession>
<dbReference type="CDD" id="cd22965">
    <property type="entry name" value="DD_DPY30_SDC1"/>
    <property type="match status" value="1"/>
</dbReference>
<evidence type="ECO:0000256" key="3">
    <source>
        <dbReference type="ARBA" id="ARBA00022853"/>
    </source>
</evidence>
<organism evidence="8 9">
    <name type="scientific">Kipferlia bialata</name>
    <dbReference type="NCBI Taxonomy" id="797122"/>
    <lineage>
        <taxon>Eukaryota</taxon>
        <taxon>Metamonada</taxon>
        <taxon>Carpediemonas-like organisms</taxon>
        <taxon>Kipferlia</taxon>
    </lineage>
</organism>
<evidence type="ECO:0000256" key="4">
    <source>
        <dbReference type="ARBA" id="ARBA00023015"/>
    </source>
</evidence>
<comment type="caution">
    <text evidence="8">The sequence shown here is derived from an EMBL/GenBank/DDBJ whole genome shotgun (WGS) entry which is preliminary data.</text>
</comment>
<keyword evidence="9" id="KW-1185">Reference proteome</keyword>
<dbReference type="EMBL" id="BDIP01002892">
    <property type="protein sequence ID" value="GIQ86978.1"/>
    <property type="molecule type" value="Genomic_DNA"/>
</dbReference>
<dbReference type="GO" id="GO:0048188">
    <property type="term" value="C:Set1C/COMPASS complex"/>
    <property type="evidence" value="ECO:0007669"/>
    <property type="project" value="InterPro"/>
</dbReference>
<dbReference type="InterPro" id="IPR007858">
    <property type="entry name" value="Dpy-30_motif"/>
</dbReference>
<evidence type="ECO:0000313" key="8">
    <source>
        <dbReference type="EMBL" id="GIQ86978.1"/>
    </source>
</evidence>
<comment type="similarity">
    <text evidence="2">Belongs to the dpy-30 family.</text>
</comment>
<keyword evidence="5" id="KW-0804">Transcription</keyword>
<keyword evidence="6" id="KW-0539">Nucleus</keyword>
<dbReference type="InterPro" id="IPR037856">
    <property type="entry name" value="Sdc1/DPY30"/>
</dbReference>
<proteinExistence type="inferred from homology"/>
<dbReference type="Gene3D" id="1.20.890.10">
    <property type="entry name" value="cAMP-dependent protein kinase regulatory subunit, dimerization-anchoring domain"/>
    <property type="match status" value="1"/>
</dbReference>
<evidence type="ECO:0000256" key="6">
    <source>
        <dbReference type="ARBA" id="ARBA00023242"/>
    </source>
</evidence>
<dbReference type="GO" id="GO:0006325">
    <property type="term" value="P:chromatin organization"/>
    <property type="evidence" value="ECO:0007669"/>
    <property type="project" value="UniProtKB-KW"/>
</dbReference>
<evidence type="ECO:0000256" key="1">
    <source>
        <dbReference type="ARBA" id="ARBA00004123"/>
    </source>
</evidence>
<evidence type="ECO:0000256" key="7">
    <source>
        <dbReference type="ARBA" id="ARBA00044172"/>
    </source>
</evidence>
<keyword evidence="4" id="KW-0805">Transcription regulation</keyword>
<comment type="subcellular location">
    <subcellularLocation>
        <location evidence="1">Nucleus</location>
    </subcellularLocation>
</comment>
<evidence type="ECO:0000256" key="2">
    <source>
        <dbReference type="ARBA" id="ARBA00010849"/>
    </source>
</evidence>
<dbReference type="PANTHER" id="PTHR23356">
    <property type="entry name" value="DPY30-RELATED"/>
    <property type="match status" value="1"/>
</dbReference>
<dbReference type="Pfam" id="PF05186">
    <property type="entry name" value="Dpy-30"/>
    <property type="match status" value="1"/>
</dbReference>
<keyword evidence="3" id="KW-0156">Chromatin regulator</keyword>